<feature type="transmembrane region" description="Helical" evidence="1">
    <location>
        <begin position="118"/>
        <end position="136"/>
    </location>
</feature>
<feature type="transmembrane region" description="Helical" evidence="1">
    <location>
        <begin position="316"/>
        <end position="335"/>
    </location>
</feature>
<feature type="transmembrane region" description="Helical" evidence="1">
    <location>
        <begin position="221"/>
        <end position="238"/>
    </location>
</feature>
<sequence length="366" mass="42089">MILRIVNLALFVLLSLFLFDKTFAKGYYNWDSLAYSYAVHINEGLSIKDAHALTYQTLKQEVSNGLYEDLCCSSKYRRAQFENPDNLDSMMPMYALKPGYIFLIKQTKDTFQVSEFQAMNYISLISILLIAALIFLRFFQLSSFAQFLWIPVVFLGELLFLGKLMTPDAISALLILLGTIGLLRKRYVFGCIVLGLSLLFRLDLIVAVGLLGLLPAIDKKYYFALANSALYLFGYFIISYSSDHVGWWPHFYTSLVSTQVNMSEFDPDFSLSKYLEILYGNFMWILNDNRYIKWFATSFALLLTSVILYTQKKHTYLNIVGITLGIAIFIKFILFPKVDSRVYLSILIALIYVSALNFRNAKKYID</sequence>
<name>A0A368BN36_9GAMM</name>
<keyword evidence="1" id="KW-0812">Transmembrane</keyword>
<protein>
    <recommendedName>
        <fullName evidence="4">DUF2029 domain-containing protein</fullName>
    </recommendedName>
</protein>
<accession>A0A368BN36</accession>
<comment type="caution">
    <text evidence="2">The sequence shown here is derived from an EMBL/GenBank/DDBJ whole genome shotgun (WGS) entry which is preliminary data.</text>
</comment>
<evidence type="ECO:0008006" key="4">
    <source>
        <dbReference type="Google" id="ProtNLM"/>
    </source>
</evidence>
<evidence type="ECO:0000313" key="2">
    <source>
        <dbReference type="EMBL" id="RCL38700.1"/>
    </source>
</evidence>
<keyword evidence="1" id="KW-0472">Membrane</keyword>
<dbReference type="EMBL" id="QOPD01000002">
    <property type="protein sequence ID" value="RCL38700.1"/>
    <property type="molecule type" value="Genomic_DNA"/>
</dbReference>
<proteinExistence type="predicted"/>
<feature type="transmembrane region" description="Helical" evidence="1">
    <location>
        <begin position="341"/>
        <end position="358"/>
    </location>
</feature>
<evidence type="ECO:0000313" key="3">
    <source>
        <dbReference type="Proteomes" id="UP000252147"/>
    </source>
</evidence>
<feature type="transmembrane region" description="Helical" evidence="1">
    <location>
        <begin position="148"/>
        <end position="181"/>
    </location>
</feature>
<organism evidence="2 3">
    <name type="scientific">SAR86 cluster bacterium</name>
    <dbReference type="NCBI Taxonomy" id="2030880"/>
    <lineage>
        <taxon>Bacteria</taxon>
        <taxon>Pseudomonadati</taxon>
        <taxon>Pseudomonadota</taxon>
        <taxon>Gammaproteobacteria</taxon>
        <taxon>SAR86 cluster</taxon>
    </lineage>
</organism>
<dbReference type="AlphaFoldDB" id="A0A368BN36"/>
<dbReference type="Proteomes" id="UP000252147">
    <property type="component" value="Unassembled WGS sequence"/>
</dbReference>
<reference evidence="2 3" key="1">
    <citation type="journal article" date="2018" name="Microbiome">
        <title>Fine metagenomic profile of the Mediterranean stratified and mixed water columns revealed by assembly and recruitment.</title>
        <authorList>
            <person name="Haro-Moreno J.M."/>
            <person name="Lopez-Perez M."/>
            <person name="De La Torre J.R."/>
            <person name="Picazo A."/>
            <person name="Camacho A."/>
            <person name="Rodriguez-Valera F."/>
        </authorList>
    </citation>
    <scope>NUCLEOTIDE SEQUENCE [LARGE SCALE GENOMIC DNA]</scope>
    <source>
        <strain evidence="2">MED-G83</strain>
    </source>
</reference>
<evidence type="ECO:0000256" key="1">
    <source>
        <dbReference type="SAM" id="Phobius"/>
    </source>
</evidence>
<gene>
    <name evidence="2" type="ORF">DBW97_01430</name>
</gene>
<feature type="transmembrane region" description="Helical" evidence="1">
    <location>
        <begin position="187"/>
        <end position="214"/>
    </location>
</feature>
<feature type="transmembrane region" description="Helical" evidence="1">
    <location>
        <begin position="291"/>
        <end position="309"/>
    </location>
</feature>
<keyword evidence="1" id="KW-1133">Transmembrane helix</keyword>